<protein>
    <recommendedName>
        <fullName evidence="2">YdhG-like domain-containing protein</fullName>
    </recommendedName>
</protein>
<gene>
    <name evidence="3" type="ORF">CJD35_06695</name>
</gene>
<sequence>MGRDSNKTIETDSDAAAFLAAVEPPERREDGERLATLMQAVSGEPPRLWGSSIIGFGRYHYRYDSGREGDASRIAFSPRKAELVLYLSGVSDEDCGPLGKHRRGKGCLYIKRLSGIDMDVLEALIRQSWSYMADKHPA</sequence>
<reference evidence="3 4" key="1">
    <citation type="submission" date="2017-08" db="EMBL/GenBank/DDBJ databases">
        <title>Whole Genome Sequence of Sphingobium hydrophobicum C1: Insights into Adaption to the Electronic-waste Contaminated Sediment.</title>
        <authorList>
            <person name="Song D."/>
            <person name="Chen X."/>
            <person name="Xu M."/>
        </authorList>
    </citation>
    <scope>NUCLEOTIDE SEQUENCE [LARGE SCALE GENOMIC DNA]</scope>
    <source>
        <strain evidence="3 4">C1</strain>
    </source>
</reference>
<evidence type="ECO:0000313" key="4">
    <source>
        <dbReference type="Proteomes" id="UP000217141"/>
    </source>
</evidence>
<feature type="domain" description="YdhG-like" evidence="2">
    <location>
        <begin position="27"/>
        <end position="128"/>
    </location>
</feature>
<dbReference type="EMBL" id="CP022745">
    <property type="protein sequence ID" value="ASY44164.1"/>
    <property type="molecule type" value="Genomic_DNA"/>
</dbReference>
<organism evidence="3 4">
    <name type="scientific">Sphingobium xenophagum</name>
    <dbReference type="NCBI Taxonomy" id="121428"/>
    <lineage>
        <taxon>Bacteria</taxon>
        <taxon>Pseudomonadati</taxon>
        <taxon>Pseudomonadota</taxon>
        <taxon>Alphaproteobacteria</taxon>
        <taxon>Sphingomonadales</taxon>
        <taxon>Sphingomonadaceae</taxon>
        <taxon>Sphingobium</taxon>
    </lineage>
</organism>
<evidence type="ECO:0000259" key="2">
    <source>
        <dbReference type="Pfam" id="PF08818"/>
    </source>
</evidence>
<name>A0A249MSJ2_SPHXE</name>
<dbReference type="AlphaFoldDB" id="A0A249MSJ2"/>
<evidence type="ECO:0000256" key="1">
    <source>
        <dbReference type="SAM" id="MobiDB-lite"/>
    </source>
</evidence>
<feature type="compositionally biased region" description="Basic and acidic residues" evidence="1">
    <location>
        <begin position="1"/>
        <end position="10"/>
    </location>
</feature>
<dbReference type="RefSeq" id="WP_017181746.1">
    <property type="nucleotide sequence ID" value="NZ_CP022745.1"/>
</dbReference>
<feature type="region of interest" description="Disordered" evidence="1">
    <location>
        <begin position="1"/>
        <end position="30"/>
    </location>
</feature>
<accession>A0A249MSJ2</accession>
<dbReference type="KEGG" id="shyd:CJD35_06695"/>
<dbReference type="Pfam" id="PF08818">
    <property type="entry name" value="DUF1801"/>
    <property type="match status" value="1"/>
</dbReference>
<dbReference type="Proteomes" id="UP000217141">
    <property type="component" value="Chromosome I"/>
</dbReference>
<evidence type="ECO:0000313" key="3">
    <source>
        <dbReference type="EMBL" id="ASY44164.1"/>
    </source>
</evidence>
<dbReference type="InterPro" id="IPR014922">
    <property type="entry name" value="YdhG-like"/>
</dbReference>
<proteinExistence type="predicted"/>